<dbReference type="SUPFAM" id="SSF51735">
    <property type="entry name" value="NAD(P)-binding Rossmann-fold domains"/>
    <property type="match status" value="1"/>
</dbReference>
<dbReference type="RefSeq" id="WP_012876073.1">
    <property type="nucleotide sequence ID" value="NC_013526.1"/>
</dbReference>
<evidence type="ECO:0000256" key="1">
    <source>
        <dbReference type="ARBA" id="ARBA00023002"/>
    </source>
</evidence>
<dbReference type="InterPro" id="IPR036291">
    <property type="entry name" value="NAD(P)-bd_dom_sf"/>
</dbReference>
<evidence type="ECO:0000313" key="4">
    <source>
        <dbReference type="EMBL" id="ACZ43042.1"/>
    </source>
</evidence>
<dbReference type="InterPro" id="IPR050463">
    <property type="entry name" value="Gfo/Idh/MocA_oxidrdct_glycsds"/>
</dbReference>
<dbReference type="GO" id="GO:0000166">
    <property type="term" value="F:nucleotide binding"/>
    <property type="evidence" value="ECO:0007669"/>
    <property type="project" value="InterPro"/>
</dbReference>
<reference evidence="5" key="1">
    <citation type="journal article" date="2010" name="Stand. Genomic Sci.">
        <title>Complete genome sequence of 'Thermobaculum terrenum' type strain (YNP1).</title>
        <authorList>
            <person name="Kiss H."/>
            <person name="Cleland D."/>
            <person name="Lapidus A."/>
            <person name="Lucas S."/>
            <person name="Glavina Del Rio T."/>
            <person name="Nolan M."/>
            <person name="Tice H."/>
            <person name="Han C."/>
            <person name="Goodwin L."/>
            <person name="Pitluck S."/>
            <person name="Liolios K."/>
            <person name="Ivanova N."/>
            <person name="Mavromatis K."/>
            <person name="Ovchinnikova G."/>
            <person name="Pati A."/>
            <person name="Chen A."/>
            <person name="Palaniappan K."/>
            <person name="Land M."/>
            <person name="Hauser L."/>
            <person name="Chang Y."/>
            <person name="Jeffries C."/>
            <person name="Lu M."/>
            <person name="Brettin T."/>
            <person name="Detter J."/>
            <person name="Goker M."/>
            <person name="Tindall B."/>
            <person name="Beck B."/>
            <person name="McDermott T."/>
            <person name="Woyke T."/>
            <person name="Bristow J."/>
            <person name="Eisen J."/>
            <person name="Markowitz V."/>
            <person name="Hugenholtz P."/>
            <person name="Kyrpides N."/>
            <person name="Klenk H."/>
            <person name="Cheng J."/>
        </authorList>
    </citation>
    <scope>NUCLEOTIDE SEQUENCE [LARGE SCALE GENOMIC DNA]</scope>
    <source>
        <strain evidence="5">ATCC BAA-798 / YNP1</strain>
    </source>
</reference>
<keyword evidence="5" id="KW-1185">Reference proteome</keyword>
<dbReference type="eggNOG" id="COG0673">
    <property type="taxonomic scope" value="Bacteria"/>
</dbReference>
<dbReference type="HOGENOM" id="CLU_023194_1_4_0"/>
<keyword evidence="1" id="KW-0560">Oxidoreductase</keyword>
<accession>D1CH21</accession>
<proteinExistence type="predicted"/>
<dbReference type="Gene3D" id="3.40.50.720">
    <property type="entry name" value="NAD(P)-binding Rossmann-like Domain"/>
    <property type="match status" value="1"/>
</dbReference>
<dbReference type="OrthoDB" id="9815825at2"/>
<protein>
    <submittedName>
        <fullName evidence="4">Oxidoreductase domain protein</fullName>
    </submittedName>
</protein>
<dbReference type="InterPro" id="IPR055170">
    <property type="entry name" value="GFO_IDH_MocA-like_dom"/>
</dbReference>
<feature type="domain" description="Gfo/Idh/MocA-like oxidoreductase N-terminal" evidence="2">
    <location>
        <begin position="5"/>
        <end position="121"/>
    </location>
</feature>
<evidence type="ECO:0000259" key="2">
    <source>
        <dbReference type="Pfam" id="PF01408"/>
    </source>
</evidence>
<dbReference type="SUPFAM" id="SSF55347">
    <property type="entry name" value="Glyceraldehyde-3-phosphate dehydrogenase-like, C-terminal domain"/>
    <property type="match status" value="1"/>
</dbReference>
<dbReference type="EMBL" id="CP001826">
    <property type="protein sequence ID" value="ACZ43042.1"/>
    <property type="molecule type" value="Genomic_DNA"/>
</dbReference>
<organism evidence="4 5">
    <name type="scientific">Thermobaculum terrenum (strain ATCC BAA-798 / CCMEE 7001 / YNP1)</name>
    <dbReference type="NCBI Taxonomy" id="525904"/>
    <lineage>
        <taxon>Bacteria</taxon>
        <taxon>Bacillati</taxon>
        <taxon>Chloroflexota</taxon>
        <taxon>Chloroflexia</taxon>
        <taxon>Candidatus Thermobaculales</taxon>
        <taxon>Candidatus Thermobaculaceae</taxon>
        <taxon>Thermobaculum</taxon>
    </lineage>
</organism>
<name>D1CH21_THET1</name>
<dbReference type="InterPro" id="IPR000683">
    <property type="entry name" value="Gfo/Idh/MocA-like_OxRdtase_N"/>
</dbReference>
<dbReference type="Proteomes" id="UP000000323">
    <property type="component" value="Chromosome 2"/>
</dbReference>
<dbReference type="STRING" id="525904.Tter_2141"/>
<dbReference type="AlphaFoldDB" id="D1CH21"/>
<sequence length="369" mass="41544">MENAVKIGVIGCGSVAMGAYLPLVQRLQLQRYPLELVYACDLDASKAAAAQEKFDIKRTTTDFEEVLASDEVDLVLVLTAMQAHGRVARAALEAGKHVLVEKPMSMDLEEAAEIVRISETSKGFLLCAPHVILSETFQEMWRRVHAGDIGQVHLARAFYGWAGPFWGRWYYLPGGGPLFDLGVYNVTSLTGLLGPARRVMAMSGIAIPRREVDGELIDVQTEDNFQILIDFGEATFAVVTTGFTIQRYRVPGIELYGTEGTIQMIGEDWNPQGYELWRNADGCWRVYEQRSLWHWTDGLRHLVECILENRTPIIRPQHAYHVLEIMVKAMESGRDGTAKEIESSFEPPRFDLEHETVAAHLRHDPTREE</sequence>
<dbReference type="PANTHER" id="PTHR43818:SF11">
    <property type="entry name" value="BCDNA.GH03377"/>
    <property type="match status" value="1"/>
</dbReference>
<evidence type="ECO:0000259" key="3">
    <source>
        <dbReference type="Pfam" id="PF22725"/>
    </source>
</evidence>
<dbReference type="Pfam" id="PF22725">
    <property type="entry name" value="GFO_IDH_MocA_C3"/>
    <property type="match status" value="1"/>
</dbReference>
<dbReference type="Pfam" id="PF01408">
    <property type="entry name" value="GFO_IDH_MocA"/>
    <property type="match status" value="1"/>
</dbReference>
<dbReference type="GO" id="GO:0016491">
    <property type="term" value="F:oxidoreductase activity"/>
    <property type="evidence" value="ECO:0007669"/>
    <property type="project" value="UniProtKB-KW"/>
</dbReference>
<gene>
    <name evidence="4" type="ordered locus">Tter_2141</name>
</gene>
<evidence type="ECO:0000313" key="5">
    <source>
        <dbReference type="Proteomes" id="UP000000323"/>
    </source>
</evidence>
<dbReference type="Gene3D" id="3.30.360.10">
    <property type="entry name" value="Dihydrodipicolinate Reductase, domain 2"/>
    <property type="match status" value="1"/>
</dbReference>
<dbReference type="KEGG" id="ttr:Tter_2141"/>
<feature type="domain" description="GFO/IDH/MocA-like oxidoreductase" evidence="3">
    <location>
        <begin position="137"/>
        <end position="262"/>
    </location>
</feature>
<dbReference type="PANTHER" id="PTHR43818">
    <property type="entry name" value="BCDNA.GH03377"/>
    <property type="match status" value="1"/>
</dbReference>